<dbReference type="RefSeq" id="WP_075586730.1">
    <property type="nucleotide sequence ID" value="NZ_MSYM01000013.1"/>
</dbReference>
<feature type="chain" id="PRO_5013271610" description="DUF3617 domain-containing protein" evidence="1">
    <location>
        <begin position="28"/>
        <end position="194"/>
    </location>
</feature>
<protein>
    <recommendedName>
        <fullName evidence="4">DUF3617 domain-containing protein</fullName>
    </recommendedName>
</protein>
<dbReference type="InterPro" id="IPR022061">
    <property type="entry name" value="DUF3617"/>
</dbReference>
<organism evidence="2 3">
    <name type="scientific">Rhodoferax antarcticus ANT.BR</name>
    <dbReference type="NCBI Taxonomy" id="1111071"/>
    <lineage>
        <taxon>Bacteria</taxon>
        <taxon>Pseudomonadati</taxon>
        <taxon>Pseudomonadota</taxon>
        <taxon>Betaproteobacteria</taxon>
        <taxon>Burkholderiales</taxon>
        <taxon>Comamonadaceae</taxon>
        <taxon>Rhodoferax</taxon>
    </lineage>
</organism>
<proteinExistence type="predicted"/>
<feature type="signal peptide" evidence="1">
    <location>
        <begin position="1"/>
        <end position="27"/>
    </location>
</feature>
<keyword evidence="1" id="KW-0732">Signal</keyword>
<dbReference type="EMBL" id="MSYM01000013">
    <property type="protein sequence ID" value="OLP06252.1"/>
    <property type="molecule type" value="Genomic_DNA"/>
</dbReference>
<evidence type="ECO:0000256" key="1">
    <source>
        <dbReference type="SAM" id="SignalP"/>
    </source>
</evidence>
<evidence type="ECO:0000313" key="2">
    <source>
        <dbReference type="EMBL" id="OLP06252.1"/>
    </source>
</evidence>
<evidence type="ECO:0000313" key="3">
    <source>
        <dbReference type="Proteomes" id="UP000185911"/>
    </source>
</evidence>
<dbReference type="Pfam" id="PF12276">
    <property type="entry name" value="DUF3617"/>
    <property type="match status" value="1"/>
</dbReference>
<dbReference type="STRING" id="81479.RA876_06550"/>
<sequence>MKNYLTCVCAAMTVTVPLLMGASIAHAQSTKPGLWEITNKMGGNAQMDSAMAQAQKQMAAMPPDQRKMMQEMMGKQGISMPTVGAGGGVVMKICITPEMAARNEMPNQQEGDCTATITSRTGNSMKAKFVCTDPPTTGEGTYTFSGDTAYTADMKMSTTQNGKPETMTMKGSGKWLSSNCGSVKPIVAPMTKGR</sequence>
<comment type="caution">
    <text evidence="2">The sequence shown here is derived from an EMBL/GenBank/DDBJ whole genome shotgun (WGS) entry which is preliminary data.</text>
</comment>
<accession>A0A1Q8YE57</accession>
<evidence type="ECO:0008006" key="4">
    <source>
        <dbReference type="Google" id="ProtNLM"/>
    </source>
</evidence>
<name>A0A1Q8YE57_9BURK</name>
<keyword evidence="3" id="KW-1185">Reference proteome</keyword>
<dbReference type="AlphaFoldDB" id="A0A1Q8YE57"/>
<reference evidence="2 3" key="1">
    <citation type="submission" date="2017-01" db="EMBL/GenBank/DDBJ databases">
        <title>Genome sequence of Rhodoferax antarcticus ANT.BR, a psychrophilic purple nonsulfur bacterium from an Antarctic microbial mat.</title>
        <authorList>
            <person name="Baker J."/>
            <person name="Riester C."/>
            <person name="Skinner B."/>
            <person name="Newell A."/>
            <person name="Swingley W."/>
            <person name="Madigan M."/>
            <person name="Jung D."/>
            <person name="Asao M."/>
            <person name="Chen M."/>
            <person name="Loughlin P."/>
            <person name="Pan H."/>
            <person name="Lin S."/>
            <person name="Li N."/>
            <person name="Shaw J."/>
            <person name="Prado M."/>
            <person name="Sherman C."/>
            <person name="Li X."/>
            <person name="Tang J."/>
            <person name="Blankenship R."/>
            <person name="Zhao T."/>
            <person name="Touchman J."/>
            <person name="Sattley M."/>
        </authorList>
    </citation>
    <scope>NUCLEOTIDE SEQUENCE [LARGE SCALE GENOMIC DNA]</scope>
    <source>
        <strain evidence="2 3">ANT.BR</strain>
    </source>
</reference>
<gene>
    <name evidence="2" type="ORF">BLL52_2483</name>
</gene>
<dbReference type="Proteomes" id="UP000185911">
    <property type="component" value="Unassembled WGS sequence"/>
</dbReference>